<protein>
    <submittedName>
        <fullName evidence="1">(apollo) hypothetical protein</fullName>
    </submittedName>
</protein>
<proteinExistence type="predicted"/>
<organism evidence="1 2">
    <name type="scientific">Parnassius apollo</name>
    <name type="common">Apollo butterfly</name>
    <name type="synonym">Papilio apollo</name>
    <dbReference type="NCBI Taxonomy" id="110799"/>
    <lineage>
        <taxon>Eukaryota</taxon>
        <taxon>Metazoa</taxon>
        <taxon>Ecdysozoa</taxon>
        <taxon>Arthropoda</taxon>
        <taxon>Hexapoda</taxon>
        <taxon>Insecta</taxon>
        <taxon>Pterygota</taxon>
        <taxon>Neoptera</taxon>
        <taxon>Endopterygota</taxon>
        <taxon>Lepidoptera</taxon>
        <taxon>Glossata</taxon>
        <taxon>Ditrysia</taxon>
        <taxon>Papilionoidea</taxon>
        <taxon>Papilionidae</taxon>
        <taxon>Parnassiinae</taxon>
        <taxon>Parnassini</taxon>
        <taxon>Parnassius</taxon>
        <taxon>Parnassius</taxon>
    </lineage>
</organism>
<name>A0A8S3WYX2_PARAO</name>
<comment type="caution">
    <text evidence="1">The sequence shown here is derived from an EMBL/GenBank/DDBJ whole genome shotgun (WGS) entry which is preliminary data.</text>
</comment>
<dbReference type="Proteomes" id="UP000691718">
    <property type="component" value="Unassembled WGS sequence"/>
</dbReference>
<evidence type="ECO:0000313" key="1">
    <source>
        <dbReference type="EMBL" id="CAG4987807.1"/>
    </source>
</evidence>
<gene>
    <name evidence="1" type="ORF">PAPOLLO_LOCUS11506</name>
</gene>
<dbReference type="AlphaFoldDB" id="A0A8S3WYX2"/>
<dbReference type="EMBL" id="CAJQZP010000847">
    <property type="protein sequence ID" value="CAG4987807.1"/>
    <property type="molecule type" value="Genomic_DNA"/>
</dbReference>
<sequence length="80" mass="9631">MVYVNSSVSNHRQLYVEIKKTKPRKYYQYEAINYKELHKSMEKAGIQESNDDFTRLEKLIQKCMEESKVIKTKIMNEPQK</sequence>
<evidence type="ECO:0000313" key="2">
    <source>
        <dbReference type="Proteomes" id="UP000691718"/>
    </source>
</evidence>
<accession>A0A8S3WYX2</accession>
<dbReference type="OrthoDB" id="410381at2759"/>
<reference evidence="1" key="1">
    <citation type="submission" date="2021-04" db="EMBL/GenBank/DDBJ databases">
        <authorList>
            <person name="Tunstrom K."/>
        </authorList>
    </citation>
    <scope>NUCLEOTIDE SEQUENCE</scope>
</reference>
<keyword evidence="2" id="KW-1185">Reference proteome</keyword>